<sequence>MLSLSWKITDFEWRTGYTVWSYSVGVGPAPPPPLTHTYNCGEAMLRMNISTDAGGGPAVLREQAIIPCVEQTNDAKLANITDMTDYNAGPWGPPPASPHWFTCDMDNQLFIFPNGTVDPWANADRSSGTPTTRIRVDPVKMTLEIDQSWVCGDGESGEQVEFTGIADLPLLTCRNRPALEPDANFLINSPVMHGPGLHAPLRNGSVCTGPEFRIKARR</sequence>
<proteinExistence type="predicted"/>
<dbReference type="OrthoDB" id="4709360at2759"/>
<evidence type="ECO:0000313" key="2">
    <source>
        <dbReference type="Proteomes" id="UP000054516"/>
    </source>
</evidence>
<gene>
    <name evidence="1" type="ORF">SAMD00023353_4500120</name>
</gene>
<dbReference type="EMBL" id="DF977490">
    <property type="protein sequence ID" value="GAP90440.2"/>
    <property type="molecule type" value="Genomic_DNA"/>
</dbReference>
<accession>A0A1W2TPV1</accession>
<dbReference type="AlphaFoldDB" id="A0A1W2TPV1"/>
<keyword evidence="2" id="KW-1185">Reference proteome</keyword>
<name>A0A1W2TPV1_ROSNE</name>
<dbReference type="Proteomes" id="UP000054516">
    <property type="component" value="Unassembled WGS sequence"/>
</dbReference>
<protein>
    <submittedName>
        <fullName evidence="1">Uncharacterized protein</fullName>
    </submittedName>
</protein>
<reference evidence="1" key="1">
    <citation type="submission" date="2016-03" db="EMBL/GenBank/DDBJ databases">
        <title>Draft genome sequence of Rosellinia necatrix.</title>
        <authorList>
            <person name="Kanematsu S."/>
        </authorList>
    </citation>
    <scope>NUCLEOTIDE SEQUENCE [LARGE SCALE GENOMIC DNA]</scope>
    <source>
        <strain evidence="1">W97</strain>
    </source>
</reference>
<organism evidence="1">
    <name type="scientific">Rosellinia necatrix</name>
    <name type="common">White root-rot fungus</name>
    <dbReference type="NCBI Taxonomy" id="77044"/>
    <lineage>
        <taxon>Eukaryota</taxon>
        <taxon>Fungi</taxon>
        <taxon>Dikarya</taxon>
        <taxon>Ascomycota</taxon>
        <taxon>Pezizomycotina</taxon>
        <taxon>Sordariomycetes</taxon>
        <taxon>Xylariomycetidae</taxon>
        <taxon>Xylariales</taxon>
        <taxon>Xylariaceae</taxon>
        <taxon>Rosellinia</taxon>
    </lineage>
</organism>
<evidence type="ECO:0000313" key="1">
    <source>
        <dbReference type="EMBL" id="GAP90440.2"/>
    </source>
</evidence>